<keyword evidence="11" id="KW-1185">Reference proteome</keyword>
<dbReference type="PIRSF" id="PIRSF006755">
    <property type="entry name" value="DTB_synth"/>
    <property type="match status" value="1"/>
</dbReference>
<evidence type="ECO:0000256" key="4">
    <source>
        <dbReference type="ARBA" id="ARBA00022741"/>
    </source>
</evidence>
<comment type="subunit">
    <text evidence="9">Homodimer.</text>
</comment>
<evidence type="ECO:0000256" key="6">
    <source>
        <dbReference type="ARBA" id="ARBA00022840"/>
    </source>
</evidence>
<comment type="cofactor">
    <cofactor evidence="9">
        <name>Mg(2+)</name>
        <dbReference type="ChEBI" id="CHEBI:18420"/>
    </cofactor>
</comment>
<dbReference type="Proteomes" id="UP000011885">
    <property type="component" value="Unassembled WGS sequence"/>
</dbReference>
<keyword evidence="4 9" id="KW-0547">Nucleotide-binding</keyword>
<comment type="pathway">
    <text evidence="9">Cofactor biosynthesis; biotin biosynthesis; biotin from 7,8-diaminononanoate: step 1/2.</text>
</comment>
<feature type="binding site" evidence="9">
    <location>
        <position position="55"/>
    </location>
    <ligand>
        <name>ATP</name>
        <dbReference type="ChEBI" id="CHEBI:30616"/>
    </ligand>
</feature>
<dbReference type="NCBIfam" id="TIGR00347">
    <property type="entry name" value="bioD"/>
    <property type="match status" value="1"/>
</dbReference>
<feature type="binding site" evidence="9">
    <location>
        <position position="55"/>
    </location>
    <ligand>
        <name>Mg(2+)</name>
        <dbReference type="ChEBI" id="CHEBI:18420"/>
    </ligand>
</feature>
<keyword evidence="7 9" id="KW-0460">Magnesium</keyword>
<dbReference type="GO" id="GO:0009102">
    <property type="term" value="P:biotin biosynthetic process"/>
    <property type="evidence" value="ECO:0007669"/>
    <property type="project" value="UniProtKB-UniRule"/>
</dbReference>
<gene>
    <name evidence="9" type="primary">bioD</name>
    <name evidence="10" type="ORF">RSSM_03707</name>
</gene>
<keyword evidence="3 9" id="KW-0479">Metal-binding</keyword>
<dbReference type="InterPro" id="IPR004472">
    <property type="entry name" value="DTB_synth_BioD"/>
</dbReference>
<dbReference type="GO" id="GO:0005829">
    <property type="term" value="C:cytosol"/>
    <property type="evidence" value="ECO:0007669"/>
    <property type="project" value="TreeGrafter"/>
</dbReference>
<dbReference type="PATRIC" id="fig|1263870.3.peg.3934"/>
<dbReference type="CDD" id="cd03109">
    <property type="entry name" value="DTBS"/>
    <property type="match status" value="1"/>
</dbReference>
<dbReference type="Pfam" id="PF13500">
    <property type="entry name" value="AAA_26"/>
    <property type="match status" value="1"/>
</dbReference>
<feature type="binding site" evidence="9">
    <location>
        <begin position="12"/>
        <end position="17"/>
    </location>
    <ligand>
        <name>ATP</name>
        <dbReference type="ChEBI" id="CHEBI:30616"/>
    </ligand>
</feature>
<comment type="catalytic activity">
    <reaction evidence="9">
        <text>(7R,8S)-7,8-diammoniononanoate + CO2 + ATP = (4R,5S)-dethiobiotin + ADP + phosphate + 3 H(+)</text>
        <dbReference type="Rhea" id="RHEA:15805"/>
        <dbReference type="ChEBI" id="CHEBI:15378"/>
        <dbReference type="ChEBI" id="CHEBI:16526"/>
        <dbReference type="ChEBI" id="CHEBI:30616"/>
        <dbReference type="ChEBI" id="CHEBI:43474"/>
        <dbReference type="ChEBI" id="CHEBI:149469"/>
        <dbReference type="ChEBI" id="CHEBI:149473"/>
        <dbReference type="ChEBI" id="CHEBI:456216"/>
        <dbReference type="EC" id="6.3.3.3"/>
    </reaction>
</comment>
<evidence type="ECO:0000256" key="3">
    <source>
        <dbReference type="ARBA" id="ARBA00022723"/>
    </source>
</evidence>
<comment type="similarity">
    <text evidence="9">Belongs to the dethiobiotin synthetase family.</text>
</comment>
<dbReference type="UniPathway" id="UPA00078">
    <property type="reaction ID" value="UER00161"/>
</dbReference>
<keyword evidence="5 9" id="KW-0093">Biotin biosynthesis</keyword>
<dbReference type="EMBL" id="ANOH01000256">
    <property type="protein sequence ID" value="EMI54833.1"/>
    <property type="molecule type" value="Genomic_DNA"/>
</dbReference>
<feature type="active site" evidence="9">
    <location>
        <position position="37"/>
    </location>
</feature>
<comment type="caution">
    <text evidence="10">The sequence shown here is derived from an EMBL/GenBank/DDBJ whole genome shotgun (WGS) entry which is preliminary data.</text>
</comment>
<dbReference type="HAMAP" id="MF_00336">
    <property type="entry name" value="BioD"/>
    <property type="match status" value="1"/>
</dbReference>
<evidence type="ECO:0000256" key="7">
    <source>
        <dbReference type="ARBA" id="ARBA00022842"/>
    </source>
</evidence>
<dbReference type="InterPro" id="IPR027417">
    <property type="entry name" value="P-loop_NTPase"/>
</dbReference>
<dbReference type="GO" id="GO:0005524">
    <property type="term" value="F:ATP binding"/>
    <property type="evidence" value="ECO:0007669"/>
    <property type="project" value="UniProtKB-UniRule"/>
</dbReference>
<evidence type="ECO:0000313" key="11">
    <source>
        <dbReference type="Proteomes" id="UP000011885"/>
    </source>
</evidence>
<dbReference type="RefSeq" id="WP_008681299.1">
    <property type="nucleotide sequence ID" value="NZ_ANOH01000256.1"/>
</dbReference>
<proteinExistence type="inferred from homology"/>
<reference evidence="10 11" key="1">
    <citation type="journal article" date="2013" name="Mar. Genomics">
        <title>Expression of sulfatases in Rhodopirellula baltica and the diversity of sulfatases in the genus Rhodopirellula.</title>
        <authorList>
            <person name="Wegner C.E."/>
            <person name="Richter-Heitmann T."/>
            <person name="Klindworth A."/>
            <person name="Klockow C."/>
            <person name="Richter M."/>
            <person name="Achstetter T."/>
            <person name="Glockner F.O."/>
            <person name="Harder J."/>
        </authorList>
    </citation>
    <scope>NUCLEOTIDE SEQUENCE [LARGE SCALE GENOMIC DNA]</scope>
    <source>
        <strain evidence="10 11">SM41</strain>
    </source>
</reference>
<evidence type="ECO:0000256" key="8">
    <source>
        <dbReference type="ARBA" id="ARBA00047386"/>
    </source>
</evidence>
<keyword evidence="2 9" id="KW-0436">Ligase</keyword>
<dbReference type="PANTHER" id="PTHR43210">
    <property type="entry name" value="DETHIOBIOTIN SYNTHETASE"/>
    <property type="match status" value="1"/>
</dbReference>
<dbReference type="AlphaFoldDB" id="M5UFQ5"/>
<evidence type="ECO:0000256" key="2">
    <source>
        <dbReference type="ARBA" id="ARBA00022598"/>
    </source>
</evidence>
<evidence type="ECO:0000256" key="5">
    <source>
        <dbReference type="ARBA" id="ARBA00022756"/>
    </source>
</evidence>
<comment type="subcellular location">
    <subcellularLocation>
        <location evidence="9">Cytoplasm</location>
    </subcellularLocation>
</comment>
<dbReference type="GO" id="GO:0000287">
    <property type="term" value="F:magnesium ion binding"/>
    <property type="evidence" value="ECO:0007669"/>
    <property type="project" value="UniProtKB-UniRule"/>
</dbReference>
<comment type="caution">
    <text evidence="9">Lacks conserved residue(s) required for the propagation of feature annotation.</text>
</comment>
<evidence type="ECO:0000313" key="10">
    <source>
        <dbReference type="EMBL" id="EMI54833.1"/>
    </source>
</evidence>
<feature type="binding site" evidence="9">
    <location>
        <position position="41"/>
    </location>
    <ligand>
        <name>substrate</name>
    </ligand>
</feature>
<comment type="catalytic activity">
    <reaction evidence="8">
        <text>(7R,8S)-8-amino-7-(carboxyamino)nonanoate + ATP = (4R,5S)-dethiobiotin + ADP + phosphate + H(+)</text>
        <dbReference type="Rhea" id="RHEA:63684"/>
        <dbReference type="ChEBI" id="CHEBI:15378"/>
        <dbReference type="ChEBI" id="CHEBI:30616"/>
        <dbReference type="ChEBI" id="CHEBI:43474"/>
        <dbReference type="ChEBI" id="CHEBI:149470"/>
        <dbReference type="ChEBI" id="CHEBI:149473"/>
        <dbReference type="ChEBI" id="CHEBI:456216"/>
    </reaction>
</comment>
<feature type="binding site" evidence="9">
    <location>
        <begin position="182"/>
        <end position="183"/>
    </location>
    <ligand>
        <name>ATP</name>
        <dbReference type="ChEBI" id="CHEBI:30616"/>
    </ligand>
</feature>
<feature type="binding site" evidence="9">
    <location>
        <begin position="117"/>
        <end position="120"/>
    </location>
    <ligand>
        <name>ATP</name>
        <dbReference type="ChEBI" id="CHEBI:30616"/>
    </ligand>
</feature>
<comment type="function">
    <text evidence="9">Catalyzes a mechanistically unusual reaction, the ATP-dependent insertion of CO2 between the N7 and N8 nitrogen atoms of 7,8-diaminopelargonic acid (DAPA, also called 7,8-diammoniononanoate) to form a ureido ring.</text>
</comment>
<protein>
    <recommendedName>
        <fullName evidence="9">ATP-dependent dethiobiotin synthetase BioD</fullName>
        <ecNumber evidence="9">6.3.3.3</ecNumber>
    </recommendedName>
    <alternativeName>
        <fullName evidence="9">DTB synthetase</fullName>
        <shortName evidence="9">DTBS</shortName>
    </alternativeName>
    <alternativeName>
        <fullName evidence="9">Dethiobiotin synthase</fullName>
    </alternativeName>
</protein>
<dbReference type="PANTHER" id="PTHR43210:SF2">
    <property type="entry name" value="ATP-DEPENDENT DETHIOBIOTIN SYNTHETASE BIOD 2"/>
    <property type="match status" value="1"/>
</dbReference>
<dbReference type="Gene3D" id="3.40.50.300">
    <property type="entry name" value="P-loop containing nucleotide triphosphate hydrolases"/>
    <property type="match status" value="1"/>
</dbReference>
<dbReference type="GO" id="GO:0004141">
    <property type="term" value="F:dethiobiotin synthase activity"/>
    <property type="evidence" value="ECO:0007669"/>
    <property type="project" value="UniProtKB-UniRule"/>
</dbReference>
<name>M5UFQ5_9BACT</name>
<keyword evidence="1 9" id="KW-0963">Cytoplasm</keyword>
<feature type="binding site" evidence="9">
    <location>
        <position position="16"/>
    </location>
    <ligand>
        <name>Mg(2+)</name>
        <dbReference type="ChEBI" id="CHEBI:18420"/>
    </ligand>
</feature>
<evidence type="ECO:0000256" key="9">
    <source>
        <dbReference type="HAMAP-Rule" id="MF_00336"/>
    </source>
</evidence>
<evidence type="ECO:0000256" key="1">
    <source>
        <dbReference type="ARBA" id="ARBA00022490"/>
    </source>
</evidence>
<sequence length="222" mass="23770">MDVYFFTGTGTDVGKTYCAAHLAGTCHKRGLSVGVYKPVASGCEVANDGERVAPDAKQLWEAAGRPLTLHTVCPQRFEAAVAPPEAAKLAGETIDEVLLVDGVKLWSDRECDVLIVEGAGGLFSPISDSMLNIDFVHQLRRRLPQMQSVLVAPNRLGVIHDTVACVNAANAAGLQIERIVLNTFPSSEQSEADESTQTNADLIQRWTGCQVIHDAGKLASTQ</sequence>
<dbReference type="EC" id="6.3.3.3" evidence="9"/>
<organism evidence="10 11">
    <name type="scientific">Rhodopirellula sallentina SM41</name>
    <dbReference type="NCBI Taxonomy" id="1263870"/>
    <lineage>
        <taxon>Bacteria</taxon>
        <taxon>Pseudomonadati</taxon>
        <taxon>Planctomycetota</taxon>
        <taxon>Planctomycetia</taxon>
        <taxon>Pirellulales</taxon>
        <taxon>Pirellulaceae</taxon>
        <taxon>Rhodopirellula</taxon>
    </lineage>
</organism>
<dbReference type="SUPFAM" id="SSF52540">
    <property type="entry name" value="P-loop containing nucleoside triphosphate hydrolases"/>
    <property type="match status" value="1"/>
</dbReference>
<feature type="binding site" evidence="9">
    <location>
        <position position="117"/>
    </location>
    <ligand>
        <name>Mg(2+)</name>
        <dbReference type="ChEBI" id="CHEBI:18420"/>
    </ligand>
</feature>
<accession>M5UFQ5</accession>
<keyword evidence="6 9" id="KW-0067">ATP-binding</keyword>